<dbReference type="RefSeq" id="XP_026192857.1">
    <property type="nucleotide sequence ID" value="XM_026337072.1"/>
</dbReference>
<proteinExistence type="predicted"/>
<dbReference type="AlphaFoldDB" id="A0A6P6RZS8"/>
<sequence>MFAMQCPAAFQLASGVPNFKKAVWGVTATSSETALKAALSGRHSRMCVHILLTLRAFGDAASSYVCCFFRDCCSCLCFQGLKKKSTLQLASGHLVGEEFFGALTAFQGPSSDTPHIEGAAQKPHAQHAQAFEEEGGLYAQKPPRAWKISGFSARPSCPARNPLAAEKRRWAAAAAGSALLDSQLLQQQRWLLTSVEEALEGFFDALAFSGRRFGRPSAPPSEVAMSAGWMGASSSIAVAGSRGAAVGEGESSVMTWVLAPAGGDDAGDTSRRLAEERDVLLEALEFAFSLHAEEVMRERKASGLFSTGSYAPAGAPLAATLQVSFDSVPLHEQRILQAEWEEALETSLWERVGGEDSLEEAFYDTLITPGKAQLSGEGMNNAPHVDEGGDNRRHLRGLFEAMVRGLEGPEGATALEVLSLSLEDLRIILALEEETGGPLSLVVVEDWGESAEVAHILGDEEKAAFLVGQKDGTPQTLGLEGGEEGDSAAKEEEGLVDDNYWHWLIEDPGAW</sequence>
<dbReference type="OrthoDB" id="348509at2759"/>
<protein>
    <submittedName>
        <fullName evidence="2">Uncharacterized protein LOC34619116</fullName>
    </submittedName>
</protein>
<dbReference type="GeneID" id="34619116"/>
<gene>
    <name evidence="2" type="primary">LOC34619116</name>
</gene>
<evidence type="ECO:0000313" key="1">
    <source>
        <dbReference type="Proteomes" id="UP000515125"/>
    </source>
</evidence>
<accession>A0A6P6RZS8</accession>
<evidence type="ECO:0000313" key="2">
    <source>
        <dbReference type="RefSeq" id="XP_026192857.1"/>
    </source>
</evidence>
<keyword evidence="1" id="KW-1185">Reference proteome</keyword>
<dbReference type="Proteomes" id="UP000515125">
    <property type="component" value="Unplaced"/>
</dbReference>
<organism evidence="1 2">
    <name type="scientific">Cyclospora cayetanensis</name>
    <dbReference type="NCBI Taxonomy" id="88456"/>
    <lineage>
        <taxon>Eukaryota</taxon>
        <taxon>Sar</taxon>
        <taxon>Alveolata</taxon>
        <taxon>Apicomplexa</taxon>
        <taxon>Conoidasida</taxon>
        <taxon>Coccidia</taxon>
        <taxon>Eucoccidiorida</taxon>
        <taxon>Eimeriorina</taxon>
        <taxon>Eimeriidae</taxon>
        <taxon>Cyclospora</taxon>
    </lineage>
</organism>
<name>A0A6P6RZS8_9EIME</name>
<reference evidence="2" key="1">
    <citation type="submission" date="2025-08" db="UniProtKB">
        <authorList>
            <consortium name="RefSeq"/>
        </authorList>
    </citation>
    <scope>IDENTIFICATION</scope>
</reference>